<dbReference type="PANTHER" id="PTHR20883:SF15">
    <property type="entry name" value="PHYTANOYL-COA DIOXYGENASE DOMAIN-CONTAINING PROTEIN 1"/>
    <property type="match status" value="1"/>
</dbReference>
<dbReference type="InterPro" id="IPR008775">
    <property type="entry name" value="Phytyl_CoA_dOase-like"/>
</dbReference>
<dbReference type="GO" id="GO:0016706">
    <property type="term" value="F:2-oxoglutarate-dependent dioxygenase activity"/>
    <property type="evidence" value="ECO:0007669"/>
    <property type="project" value="UniProtKB-ARBA"/>
</dbReference>
<gene>
    <name evidence="3" type="ORF">HNR61_007757</name>
</gene>
<proteinExistence type="predicted"/>
<reference evidence="3 4" key="1">
    <citation type="submission" date="2020-08" db="EMBL/GenBank/DDBJ databases">
        <title>Genomic Encyclopedia of Type Strains, Phase IV (KMG-IV): sequencing the most valuable type-strain genomes for metagenomic binning, comparative biology and taxonomic classification.</title>
        <authorList>
            <person name="Goeker M."/>
        </authorList>
    </citation>
    <scope>NUCLEOTIDE SEQUENCE [LARGE SCALE GENOMIC DNA]</scope>
    <source>
        <strain evidence="3 4">DSM 44197</strain>
    </source>
</reference>
<sequence>MTRHPFELTGPDPGAVTEALAEHGIALLPRYLDDAGELSAAAHEAREALRAHPGHAQALSGYPDGNGIRVERARAAADHPALASVFERPWMRRVAELFFGGEPYVFNHDLMIVMDVVGTEHLAHRVHYDRMPQLKFFLYLTDTTTDNGAFHCLPGSHHHAKELQRGNRRRLVLPASAETRLETPEFTTGQVPVEGPAGTLLVIDSDLAHRGSPIRRGHRLTTRSRSYHPAYLSRWATGPT</sequence>
<dbReference type="GO" id="GO:0005506">
    <property type="term" value="F:iron ion binding"/>
    <property type="evidence" value="ECO:0007669"/>
    <property type="project" value="UniProtKB-ARBA"/>
</dbReference>
<keyword evidence="4" id="KW-1185">Reference proteome</keyword>
<dbReference type="PANTHER" id="PTHR20883">
    <property type="entry name" value="PHYTANOYL-COA DIOXYGENASE DOMAIN CONTAINING 1"/>
    <property type="match status" value="1"/>
</dbReference>
<comment type="caution">
    <text evidence="3">The sequence shown here is derived from an EMBL/GenBank/DDBJ whole genome shotgun (WGS) entry which is preliminary data.</text>
</comment>
<dbReference type="RefSeq" id="WP_182848024.1">
    <property type="nucleotide sequence ID" value="NZ_BAAALP010000007.1"/>
</dbReference>
<evidence type="ECO:0000256" key="1">
    <source>
        <dbReference type="ARBA" id="ARBA00022723"/>
    </source>
</evidence>
<keyword evidence="2" id="KW-0408">Iron</keyword>
<dbReference type="Pfam" id="PF05721">
    <property type="entry name" value="PhyH"/>
    <property type="match status" value="1"/>
</dbReference>
<protein>
    <submittedName>
        <fullName evidence="3">Uncharacterized protein</fullName>
    </submittedName>
</protein>
<organism evidence="3 4">
    <name type="scientific">Actinomadura namibiensis</name>
    <dbReference type="NCBI Taxonomy" id="182080"/>
    <lineage>
        <taxon>Bacteria</taxon>
        <taxon>Bacillati</taxon>
        <taxon>Actinomycetota</taxon>
        <taxon>Actinomycetes</taxon>
        <taxon>Streptosporangiales</taxon>
        <taxon>Thermomonosporaceae</taxon>
        <taxon>Actinomadura</taxon>
    </lineage>
</organism>
<evidence type="ECO:0000313" key="3">
    <source>
        <dbReference type="EMBL" id="MBA8956075.1"/>
    </source>
</evidence>
<dbReference type="EMBL" id="JACJIA010000014">
    <property type="protein sequence ID" value="MBA8956075.1"/>
    <property type="molecule type" value="Genomic_DNA"/>
</dbReference>
<evidence type="ECO:0000313" key="4">
    <source>
        <dbReference type="Proteomes" id="UP000572680"/>
    </source>
</evidence>
<keyword evidence="1" id="KW-0479">Metal-binding</keyword>
<dbReference type="AlphaFoldDB" id="A0A7W3LXD4"/>
<accession>A0A7W3LXD4</accession>
<name>A0A7W3LXD4_ACTNM</name>
<dbReference type="Proteomes" id="UP000572680">
    <property type="component" value="Unassembled WGS sequence"/>
</dbReference>
<dbReference type="SUPFAM" id="SSF51197">
    <property type="entry name" value="Clavaminate synthase-like"/>
    <property type="match status" value="1"/>
</dbReference>
<dbReference type="Gene3D" id="2.60.120.620">
    <property type="entry name" value="q2cbj1_9rhob like domain"/>
    <property type="match status" value="1"/>
</dbReference>
<evidence type="ECO:0000256" key="2">
    <source>
        <dbReference type="ARBA" id="ARBA00023004"/>
    </source>
</evidence>